<dbReference type="AlphaFoldDB" id="A0A1Y1SB90"/>
<evidence type="ECO:0000313" key="2">
    <source>
        <dbReference type="EMBL" id="ORE85301.1"/>
    </source>
</evidence>
<dbReference type="OrthoDB" id="7056878at2"/>
<evidence type="ECO:0000313" key="3">
    <source>
        <dbReference type="Proteomes" id="UP000192342"/>
    </source>
</evidence>
<gene>
    <name evidence="2" type="ORF">ATO7_15997</name>
</gene>
<sequence>MTVSSPGRRARLLRYATVALAGAVAGGLLTYGVMPESFDDAVPEELVGADCPAQLSALQRQRRQLSEELAYVKQSVIVEQEACFELRDSLSEQVAEVGKLNEQLAFYRGIVAPEQNLAGVRIHKAEIMPLYGRDYQFRLTLLQPVRQSSDAKGMLKLHLEGLKKDVMLALPLRDIALGEKTPALYEFRYYVEVFGQFRLPSDYRPLRLVAEAIPEERGLKPVSQTFVWAEILKPEAAEESNP</sequence>
<keyword evidence="1" id="KW-0812">Transmembrane</keyword>
<name>A0A1Y1SB90_9GAMM</name>
<organism evidence="2 3">
    <name type="scientific">Oceanococcus atlanticus</name>
    <dbReference type="NCBI Taxonomy" id="1317117"/>
    <lineage>
        <taxon>Bacteria</taxon>
        <taxon>Pseudomonadati</taxon>
        <taxon>Pseudomonadota</taxon>
        <taxon>Gammaproteobacteria</taxon>
        <taxon>Chromatiales</taxon>
        <taxon>Oceanococcaceae</taxon>
        <taxon>Oceanococcus</taxon>
    </lineage>
</organism>
<dbReference type="Pfam" id="PF20567">
    <property type="entry name" value="DUF6776"/>
    <property type="match status" value="1"/>
</dbReference>
<dbReference type="STRING" id="1317117.ATO7_15997"/>
<dbReference type="Proteomes" id="UP000192342">
    <property type="component" value="Unassembled WGS sequence"/>
</dbReference>
<comment type="caution">
    <text evidence="2">The sequence shown here is derived from an EMBL/GenBank/DDBJ whole genome shotgun (WGS) entry which is preliminary data.</text>
</comment>
<feature type="transmembrane region" description="Helical" evidence="1">
    <location>
        <begin position="12"/>
        <end position="34"/>
    </location>
</feature>
<dbReference type="EMBL" id="AQQV01000005">
    <property type="protein sequence ID" value="ORE85301.1"/>
    <property type="molecule type" value="Genomic_DNA"/>
</dbReference>
<keyword evidence="1" id="KW-1133">Transmembrane helix</keyword>
<accession>A0A1Y1SB90</accession>
<keyword evidence="1" id="KW-0472">Membrane</keyword>
<dbReference type="RefSeq" id="WP_083563442.1">
    <property type="nucleotide sequence ID" value="NZ_AQQV01000005.1"/>
</dbReference>
<protein>
    <submittedName>
        <fullName evidence="2">Uncharacterized protein</fullName>
    </submittedName>
</protein>
<evidence type="ECO:0000256" key="1">
    <source>
        <dbReference type="SAM" id="Phobius"/>
    </source>
</evidence>
<keyword evidence="3" id="KW-1185">Reference proteome</keyword>
<dbReference type="InterPro" id="IPR046703">
    <property type="entry name" value="DUF6776"/>
</dbReference>
<reference evidence="2 3" key="1">
    <citation type="submission" date="2013-04" db="EMBL/GenBank/DDBJ databases">
        <title>Oceanococcus atlanticus 22II-S10r2 Genome Sequencing.</title>
        <authorList>
            <person name="Lai Q."/>
            <person name="Li G."/>
            <person name="Shao Z."/>
        </authorList>
    </citation>
    <scope>NUCLEOTIDE SEQUENCE [LARGE SCALE GENOMIC DNA]</scope>
    <source>
        <strain evidence="2 3">22II-S10r2</strain>
    </source>
</reference>
<proteinExistence type="predicted"/>